<name>A0A7X5HW52_9FIRM</name>
<gene>
    <name evidence="1" type="ORF">GXN74_08110</name>
</gene>
<organism evidence="1 2">
    <name type="scientific">Anaerotalea alkaliphila</name>
    <dbReference type="NCBI Taxonomy" id="2662126"/>
    <lineage>
        <taxon>Bacteria</taxon>
        <taxon>Bacillati</taxon>
        <taxon>Bacillota</taxon>
        <taxon>Clostridia</taxon>
        <taxon>Eubacteriales</taxon>
        <taxon>Anaerotalea</taxon>
    </lineage>
</organism>
<protein>
    <submittedName>
        <fullName evidence="1">ATP-binding protein</fullName>
    </submittedName>
</protein>
<keyword evidence="2" id="KW-1185">Reference proteome</keyword>
<dbReference type="Gene3D" id="3.40.50.300">
    <property type="entry name" value="P-loop containing nucleotide triphosphate hydrolases"/>
    <property type="match status" value="1"/>
</dbReference>
<reference evidence="1 2" key="1">
    <citation type="submission" date="2020-01" db="EMBL/GenBank/DDBJ databases">
        <title>Anaeroalcalibacter tamaniensis gen. nov., sp. nov., moderately halophilic strictly anaerobic fermenter bacterium from mud volcano of Taman peninsula.</title>
        <authorList>
            <person name="Frolova A."/>
            <person name="Merkel A.Y."/>
            <person name="Slobodkin A.I."/>
        </authorList>
    </citation>
    <scope>NUCLEOTIDE SEQUENCE [LARGE SCALE GENOMIC DNA]</scope>
    <source>
        <strain evidence="1 2">F-3ap</strain>
    </source>
</reference>
<evidence type="ECO:0000313" key="2">
    <source>
        <dbReference type="Proteomes" id="UP000461585"/>
    </source>
</evidence>
<dbReference type="EMBL" id="JAAEEH010000019">
    <property type="protein sequence ID" value="NDL67708.1"/>
    <property type="molecule type" value="Genomic_DNA"/>
</dbReference>
<dbReference type="AlphaFoldDB" id="A0A7X5HW52"/>
<evidence type="ECO:0000313" key="1">
    <source>
        <dbReference type="EMBL" id="NDL67708.1"/>
    </source>
</evidence>
<dbReference type="RefSeq" id="WP_162370435.1">
    <property type="nucleotide sequence ID" value="NZ_JAAEEH010000019.1"/>
</dbReference>
<proteinExistence type="predicted"/>
<keyword evidence="1" id="KW-0547">Nucleotide-binding</keyword>
<dbReference type="Proteomes" id="UP000461585">
    <property type="component" value="Unassembled WGS sequence"/>
</dbReference>
<dbReference type="SUPFAM" id="SSF52540">
    <property type="entry name" value="P-loop containing nucleoside triphosphate hydrolases"/>
    <property type="match status" value="1"/>
</dbReference>
<dbReference type="GO" id="GO:0005524">
    <property type="term" value="F:ATP binding"/>
    <property type="evidence" value="ECO:0007669"/>
    <property type="project" value="UniProtKB-KW"/>
</dbReference>
<sequence>MPGIIIGAMGQQRSGKTLLMYLLAKNISTAEKIPVYTNLQADDEHFNFINSIDEIPLNFDPKIVLIDEIYNGADAQDWKILKDVSILINTLGKQNVLFLFTTIDFSMVYNRIRNQMKYAVMVKTNQRTDTINYRILDCENLGYKDFSIQKSESLFKELRYDTSYVPLDFDWTMDNFRNKLINYYRKQYPNIIKYIQRAKK</sequence>
<keyword evidence="1" id="KW-0067">ATP-binding</keyword>
<dbReference type="InterPro" id="IPR027417">
    <property type="entry name" value="P-loop_NTPase"/>
</dbReference>
<comment type="caution">
    <text evidence="1">The sequence shown here is derived from an EMBL/GenBank/DDBJ whole genome shotgun (WGS) entry which is preliminary data.</text>
</comment>
<accession>A0A7X5HW52</accession>